<dbReference type="RefSeq" id="WP_200759031.1">
    <property type="nucleotide sequence ID" value="NZ_AP023366.1"/>
</dbReference>
<feature type="domain" description="DUF1540" evidence="1">
    <location>
        <begin position="88"/>
        <end position="127"/>
    </location>
</feature>
<organism evidence="2 3">
    <name type="scientific">Effusibacillus dendaii</name>
    <dbReference type="NCBI Taxonomy" id="2743772"/>
    <lineage>
        <taxon>Bacteria</taxon>
        <taxon>Bacillati</taxon>
        <taxon>Bacillota</taxon>
        <taxon>Bacilli</taxon>
        <taxon>Bacillales</taxon>
        <taxon>Alicyclobacillaceae</taxon>
        <taxon>Effusibacillus</taxon>
    </lineage>
</organism>
<evidence type="ECO:0000313" key="3">
    <source>
        <dbReference type="Proteomes" id="UP000593802"/>
    </source>
</evidence>
<keyword evidence="3" id="KW-1185">Reference proteome</keyword>
<dbReference type="InterPro" id="IPR011437">
    <property type="entry name" value="DUF1540"/>
</dbReference>
<dbReference type="AlphaFoldDB" id="A0A7I8DHD7"/>
<proteinExistence type="predicted"/>
<evidence type="ECO:0000259" key="1">
    <source>
        <dbReference type="Pfam" id="PF07561"/>
    </source>
</evidence>
<name>A0A7I8DHD7_9BACL</name>
<evidence type="ECO:0000313" key="2">
    <source>
        <dbReference type="EMBL" id="BCJ88429.1"/>
    </source>
</evidence>
<sequence>MEKGDAYPRVKCVVDTCTHYITGDYCSAGNIDILFEEEGRMAQTIEQTMCKTYAHASSVANMIGSMDNVNWSGTMSHLFTGDQVRPTITCVVSSCEYWADGNLCVAEAIEVTGRHANECQDTNCQTYRKKQS</sequence>
<dbReference type="Proteomes" id="UP000593802">
    <property type="component" value="Chromosome"/>
</dbReference>
<reference evidence="2 3" key="1">
    <citation type="submission" date="2020-08" db="EMBL/GenBank/DDBJ databases">
        <title>Complete Genome Sequence of Effusibacillus dendaii Strain skT53, Isolated from Farmland soil.</title>
        <authorList>
            <person name="Konishi T."/>
            <person name="Kawasaki H."/>
        </authorList>
    </citation>
    <scope>NUCLEOTIDE SEQUENCE [LARGE SCALE GENOMIC DNA]</scope>
    <source>
        <strain evidence="3">skT53</strain>
    </source>
</reference>
<feature type="domain" description="DUF1540" evidence="1">
    <location>
        <begin position="10"/>
        <end position="53"/>
    </location>
</feature>
<dbReference type="Pfam" id="PF07561">
    <property type="entry name" value="DUF1540"/>
    <property type="match status" value="2"/>
</dbReference>
<accession>A0A7I8DHD7</accession>
<protein>
    <recommendedName>
        <fullName evidence="1">DUF1540 domain-containing protein</fullName>
    </recommendedName>
</protein>
<gene>
    <name evidence="2" type="ORF">skT53_34140</name>
</gene>
<dbReference type="EMBL" id="AP023366">
    <property type="protein sequence ID" value="BCJ88429.1"/>
    <property type="molecule type" value="Genomic_DNA"/>
</dbReference>
<dbReference type="KEGG" id="eff:skT53_34140"/>